<proteinExistence type="predicted"/>
<reference evidence="2 3" key="1">
    <citation type="submission" date="2018-11" db="EMBL/GenBank/DDBJ databases">
        <title>Draft genome sequence of Gordonia sp. RS15-1S isolated from rice stems.</title>
        <authorList>
            <person name="Muangham S."/>
        </authorList>
    </citation>
    <scope>NUCLEOTIDE SEQUENCE [LARGE SCALE GENOMIC DNA]</scope>
    <source>
        <strain evidence="2 3">RS15-1S</strain>
    </source>
</reference>
<dbReference type="Proteomes" id="UP000267536">
    <property type="component" value="Unassembled WGS sequence"/>
</dbReference>
<dbReference type="EMBL" id="RKMH01000011">
    <property type="protein sequence ID" value="RPA58501.1"/>
    <property type="molecule type" value="Genomic_DNA"/>
</dbReference>
<evidence type="ECO:0000313" key="3">
    <source>
        <dbReference type="Proteomes" id="UP000267536"/>
    </source>
</evidence>
<dbReference type="RefSeq" id="WP_123931473.1">
    <property type="nucleotide sequence ID" value="NZ_JBPSDP010000011.1"/>
</dbReference>
<gene>
    <name evidence="2" type="ORF">EF294_15055</name>
</gene>
<protein>
    <submittedName>
        <fullName evidence="2">Uncharacterized protein</fullName>
    </submittedName>
</protein>
<sequence>MDENQVDQAYQQLQQQGQQTATALSALAQKLQAAAASGNSDAREWALDLKEVALAIRDEEGQMTNLLQSMHAMIDSHVQQVAPTTPQPQYQQPQYQQPQYQQPAQYAQPAYGAPQGGGMLQRFLGSGFGRSIAMGAGFGIGDDIVNDIFR</sequence>
<comment type="caution">
    <text evidence="2">The sequence shown here is derived from an EMBL/GenBank/DDBJ whole genome shotgun (WGS) entry which is preliminary data.</text>
</comment>
<name>A0A3N4GHB0_9ACTN</name>
<feature type="region of interest" description="Disordered" evidence="1">
    <location>
        <begin position="77"/>
        <end position="99"/>
    </location>
</feature>
<evidence type="ECO:0000256" key="1">
    <source>
        <dbReference type="SAM" id="MobiDB-lite"/>
    </source>
</evidence>
<dbReference type="AlphaFoldDB" id="A0A3N4GHB0"/>
<organism evidence="2 3">
    <name type="scientific">Gordonia oryzae</name>
    <dbReference type="NCBI Taxonomy" id="2487349"/>
    <lineage>
        <taxon>Bacteria</taxon>
        <taxon>Bacillati</taxon>
        <taxon>Actinomycetota</taxon>
        <taxon>Actinomycetes</taxon>
        <taxon>Mycobacteriales</taxon>
        <taxon>Gordoniaceae</taxon>
        <taxon>Gordonia</taxon>
    </lineage>
</organism>
<evidence type="ECO:0000313" key="2">
    <source>
        <dbReference type="EMBL" id="RPA58501.1"/>
    </source>
</evidence>
<accession>A0A3N4GHB0</accession>
<keyword evidence="3" id="KW-1185">Reference proteome</keyword>
<feature type="compositionally biased region" description="Low complexity" evidence="1">
    <location>
        <begin position="78"/>
        <end position="99"/>
    </location>
</feature>
<dbReference type="OrthoDB" id="5298690at2"/>